<organism evidence="2 3">
    <name type="scientific">Maribacter arcticus</name>
    <dbReference type="NCBI Taxonomy" id="561365"/>
    <lineage>
        <taxon>Bacteria</taxon>
        <taxon>Pseudomonadati</taxon>
        <taxon>Bacteroidota</taxon>
        <taxon>Flavobacteriia</taxon>
        <taxon>Flavobacteriales</taxon>
        <taxon>Flavobacteriaceae</taxon>
        <taxon>Maribacter</taxon>
    </lineage>
</organism>
<feature type="transmembrane region" description="Helical" evidence="1">
    <location>
        <begin position="27"/>
        <end position="46"/>
    </location>
</feature>
<keyword evidence="1" id="KW-1133">Transmembrane helix</keyword>
<sequence length="97" mass="10537">MIYVVIWIGLGIVGAMIANSKGNSGCAGFVLGILLGPIGLLITFFSSDDDNVKRQRTGDTKKCPFCAEYVKFDANVCKHCGRTLGGDSNFNIENFRR</sequence>
<evidence type="ECO:0000313" key="2">
    <source>
        <dbReference type="EMBL" id="SKB35238.1"/>
    </source>
</evidence>
<reference evidence="3" key="1">
    <citation type="submission" date="2017-02" db="EMBL/GenBank/DDBJ databases">
        <authorList>
            <person name="Varghese N."/>
            <person name="Submissions S."/>
        </authorList>
    </citation>
    <scope>NUCLEOTIDE SEQUENCE [LARGE SCALE GENOMIC DNA]</scope>
    <source>
        <strain evidence="3">DSM 23546</strain>
    </source>
</reference>
<gene>
    <name evidence="2" type="ORF">SAMN05660866_01041</name>
</gene>
<evidence type="ECO:0000313" key="3">
    <source>
        <dbReference type="Proteomes" id="UP000190339"/>
    </source>
</evidence>
<protein>
    <submittedName>
        <fullName evidence="2">Zinc-ribbon domain-containing protein</fullName>
    </submittedName>
</protein>
<dbReference type="OrthoDB" id="853821at2"/>
<keyword evidence="3" id="KW-1185">Reference proteome</keyword>
<dbReference type="EMBL" id="FUYL01000002">
    <property type="protein sequence ID" value="SKB35238.1"/>
    <property type="molecule type" value="Genomic_DNA"/>
</dbReference>
<accession>A0A1T5AJQ5</accession>
<dbReference type="STRING" id="561365.SAMN05660866_01041"/>
<keyword evidence="1" id="KW-0812">Transmembrane</keyword>
<evidence type="ECO:0000256" key="1">
    <source>
        <dbReference type="SAM" id="Phobius"/>
    </source>
</evidence>
<keyword evidence="1" id="KW-0472">Membrane</keyword>
<dbReference type="Proteomes" id="UP000190339">
    <property type="component" value="Unassembled WGS sequence"/>
</dbReference>
<dbReference type="AlphaFoldDB" id="A0A1T5AJQ5"/>
<name>A0A1T5AJQ5_9FLAO</name>
<proteinExistence type="predicted"/>